<evidence type="ECO:0000313" key="2">
    <source>
        <dbReference type="EMBL" id="KSU05860.1"/>
    </source>
</evidence>
<dbReference type="RefSeq" id="WP_058210417.1">
    <property type="nucleotide sequence ID" value="NZ_LKLP01000117.1"/>
</dbReference>
<dbReference type="SUPFAM" id="SSF69349">
    <property type="entry name" value="Phage fibre proteins"/>
    <property type="match status" value="1"/>
</dbReference>
<dbReference type="InterPro" id="IPR040956">
    <property type="entry name" value="BppL_N"/>
</dbReference>
<dbReference type="Proteomes" id="UP000054230">
    <property type="component" value="Unassembled WGS sequence"/>
</dbReference>
<dbReference type="AlphaFoldDB" id="A0A0V8CX15"/>
<reference evidence="3" key="1">
    <citation type="submission" date="2015-10" db="EMBL/GenBank/DDBJ databases">
        <title>Draft Genome Sequences of 11 Lactococcus lactis subspecies cremoris strains.</title>
        <authorList>
            <person name="Wels M."/>
            <person name="Backus L."/>
            <person name="Boekhorst J."/>
            <person name="Dijkstra A."/>
            <person name="Beerthuizen M."/>
            <person name="Kelly W."/>
            <person name="Siezen R."/>
            <person name="Bachmann H."/>
            <person name="Van Hijum S."/>
        </authorList>
    </citation>
    <scope>NUCLEOTIDE SEQUENCE [LARGE SCALE GENOMIC DNA]</scope>
    <source>
        <strain evidence="3">LMG8520</strain>
    </source>
</reference>
<evidence type="ECO:0000313" key="3">
    <source>
        <dbReference type="Proteomes" id="UP000054230"/>
    </source>
</evidence>
<dbReference type="EMBL" id="LKLP01000117">
    <property type="protein sequence ID" value="KSU05860.1"/>
    <property type="molecule type" value="Genomic_DNA"/>
</dbReference>
<dbReference type="PATRIC" id="fig|1360.106.peg.1438"/>
<evidence type="ECO:0000259" key="1">
    <source>
        <dbReference type="Pfam" id="PF18338"/>
    </source>
</evidence>
<feature type="domain" description="Lower baseplate protein N-terminal" evidence="1">
    <location>
        <begin position="35"/>
        <end position="52"/>
    </location>
</feature>
<comment type="caution">
    <text evidence="2">The sequence shown here is derived from an EMBL/GenBank/DDBJ whole genome shotgun (WGS) entry which is preliminary data.</text>
</comment>
<gene>
    <name evidence="2" type="ORF">LMG8520_2311</name>
</gene>
<accession>A0A0V8CX15</accession>
<proteinExistence type="predicted"/>
<dbReference type="Pfam" id="PF18338">
    <property type="entry name" value="BppL_N"/>
    <property type="match status" value="1"/>
</dbReference>
<dbReference type="Gene3D" id="6.10.140.2190">
    <property type="match status" value="1"/>
</dbReference>
<name>A0A0V8CX15_LACLL</name>
<protein>
    <submittedName>
        <fullName evidence="2">Phage lower baseplate protein</fullName>
    </submittedName>
</protein>
<organism evidence="2 3">
    <name type="scientific">Lactococcus lactis subsp. lactis</name>
    <name type="common">Streptococcus lactis</name>
    <dbReference type="NCBI Taxonomy" id="1360"/>
    <lineage>
        <taxon>Bacteria</taxon>
        <taxon>Bacillati</taxon>
        <taxon>Bacillota</taxon>
        <taxon>Bacilli</taxon>
        <taxon>Lactobacillales</taxon>
        <taxon>Streptococcaceae</taxon>
        <taxon>Lactococcus</taxon>
    </lineage>
</organism>
<sequence length="174" mass="18792">MANIKKVYRGMQNGAETINDNLEAINAELTSGGNVVHKTGDETIAGTKTFTGPVKFQDSADLGKTTTIEVGIGWGRTATLQRIGNVATITSEKTLGNTMPAGAWQTADEKLPVGYRPKVTTVISTSTITNPDKFLWYRLQPNGTIQIWQNGSIVTTDTLMTPIQSWITTDAFPS</sequence>